<feature type="binding site" evidence="6">
    <location>
        <position position="134"/>
    </location>
    <ligand>
        <name>(S)-malate</name>
        <dbReference type="ChEBI" id="CHEBI:15589"/>
    </ligand>
</feature>
<evidence type="ECO:0000259" key="11">
    <source>
        <dbReference type="SMART" id="SM01274"/>
    </source>
</evidence>
<feature type="binding site" evidence="7">
    <location>
        <position position="248"/>
    </location>
    <ligand>
        <name>a divalent metal cation</name>
        <dbReference type="ChEBI" id="CHEBI:60240"/>
    </ligand>
</feature>
<dbReference type="PANTHER" id="PTHR23406">
    <property type="entry name" value="MALIC ENZYME-RELATED"/>
    <property type="match status" value="1"/>
</dbReference>
<dbReference type="PROSITE" id="PS00331">
    <property type="entry name" value="MALIC_ENZYMES"/>
    <property type="match status" value="1"/>
</dbReference>
<dbReference type="Proteomes" id="UP000284702">
    <property type="component" value="Unassembled WGS sequence"/>
</dbReference>
<feature type="non-terminal residue" evidence="12">
    <location>
        <position position="543"/>
    </location>
</feature>
<dbReference type="AlphaFoldDB" id="A0A3R7Y1T2"/>
<dbReference type="NCBIfam" id="NF010052">
    <property type="entry name" value="PRK13529.1"/>
    <property type="match status" value="1"/>
</dbReference>
<evidence type="ECO:0000256" key="7">
    <source>
        <dbReference type="PIRSR" id="PIRSR000106-3"/>
    </source>
</evidence>
<accession>A0A3R7Y1T2</accession>
<dbReference type="Gene3D" id="3.40.50.10380">
    <property type="entry name" value="Malic enzyme, N-terminal domain"/>
    <property type="match status" value="1"/>
</dbReference>
<name>A0A3R7Y1T2_APHAT</name>
<comment type="similarity">
    <text evidence="2 8">Belongs to the malic enzymes family.</text>
</comment>
<feature type="domain" description="Malic enzyme N-terminal" evidence="11">
    <location>
        <begin position="56"/>
        <end position="239"/>
    </location>
</feature>
<keyword evidence="3 7" id="KW-0479">Metal-binding</keyword>
<evidence type="ECO:0000256" key="4">
    <source>
        <dbReference type="ARBA" id="ARBA00023002"/>
    </source>
</evidence>
<dbReference type="VEuPathDB" id="FungiDB:H257_03097"/>
<dbReference type="Pfam" id="PF00390">
    <property type="entry name" value="malic"/>
    <property type="match status" value="1"/>
</dbReference>
<evidence type="ECO:0000259" key="10">
    <source>
        <dbReference type="SMART" id="SM00919"/>
    </source>
</evidence>
<feature type="active site" description="Proton acceptor" evidence="5">
    <location>
        <position position="152"/>
    </location>
</feature>
<dbReference type="InterPro" id="IPR012301">
    <property type="entry name" value="Malic_N_dom"/>
</dbReference>
<dbReference type="GO" id="GO:0006108">
    <property type="term" value="P:malate metabolic process"/>
    <property type="evidence" value="ECO:0007669"/>
    <property type="project" value="TreeGrafter"/>
</dbReference>
<dbReference type="EMBL" id="MZMZ02004628">
    <property type="protein sequence ID" value="RQM19144.1"/>
    <property type="molecule type" value="Genomic_DNA"/>
</dbReference>
<dbReference type="InterPro" id="IPR037062">
    <property type="entry name" value="Malic_N_dom_sf"/>
</dbReference>
<dbReference type="InterPro" id="IPR001891">
    <property type="entry name" value="Malic_OxRdtase"/>
</dbReference>
<gene>
    <name evidence="12" type="ORF">B5M09_001424</name>
</gene>
<dbReference type="PIRSF" id="PIRSF000106">
    <property type="entry name" value="ME"/>
    <property type="match status" value="1"/>
</dbReference>
<dbReference type="Gene3D" id="3.40.50.720">
    <property type="entry name" value="NAD(P)-binding Rossmann-like Domain"/>
    <property type="match status" value="1"/>
</dbReference>
<dbReference type="InterPro" id="IPR015884">
    <property type="entry name" value="Malic_enzyme_CS"/>
</dbReference>
<feature type="binding site" evidence="6">
    <location>
        <position position="389"/>
    </location>
    <ligand>
        <name>(S)-malate</name>
        <dbReference type="ChEBI" id="CHEBI:15589"/>
    </ligand>
</feature>
<evidence type="ECO:0000256" key="3">
    <source>
        <dbReference type="ARBA" id="ARBA00022723"/>
    </source>
</evidence>
<evidence type="ECO:0000313" key="13">
    <source>
        <dbReference type="Proteomes" id="UP000284702"/>
    </source>
</evidence>
<feature type="binding site" evidence="6">
    <location>
        <position position="433"/>
    </location>
    <ligand>
        <name>(S)-malate</name>
        <dbReference type="ChEBI" id="CHEBI:15589"/>
    </ligand>
</feature>
<dbReference type="CDD" id="cd05312">
    <property type="entry name" value="NAD_bind_1_malic_enz"/>
    <property type="match status" value="1"/>
</dbReference>
<evidence type="ECO:0000256" key="5">
    <source>
        <dbReference type="PIRSR" id="PIRSR000106-1"/>
    </source>
</evidence>
<sequence>MPLAPCCTPEQRTNQKLRGLLPAAVWTPEQHLEHAMIQLRSKVTPLEKYIFMQSMQDNNEDLYYRMLVNYTHELMPIVYTPTVGQVSKPLVSHIYRQTPRGLYISINDLGRVSELLDNWPEHDIRAIVFTDGERILGLGDLGINGMGIPVGKLALYTACAGVHPKYCLPVTLDVGTNTQSILDDPFYMGLKQKRDRTEKYDQLVDEFMHAAKAKYGPQVLLQFEDFGNTNAFRLLHRYQNTHCTFNDDIQGTACVVLGGLYAAEKLTNKPLAEHTFVFLGAGEAGTGIADLIAMAIAKESNSSLEVARRRIYLVDSKGLVTKDRLDSLQHHKLLYAHDEEPAANLLETIHRIKPSVLVGVSTIAHSFSQQVCEFMAATNERPVIFALSNPTSKAECTAEEAYTFTNGQCVFASGSPFDPVTLHGQTYVPGQGNNAYVFPGIGLGVVAAGLTRVDDNIMLIAAQTLADKVTDADLATGSVYPPLSSIRQVSVEIAAAVAEYVRDVWFGRGRLMFVCRDSNKGMPPWRPRRRGSTTVKLSCTTPK</sequence>
<dbReference type="InterPro" id="IPR036291">
    <property type="entry name" value="NAD(P)-bd_dom_sf"/>
</dbReference>
<feature type="compositionally biased region" description="Polar residues" evidence="9">
    <location>
        <begin position="532"/>
        <end position="543"/>
    </location>
</feature>
<proteinExistence type="inferred from homology"/>
<evidence type="ECO:0000256" key="6">
    <source>
        <dbReference type="PIRSR" id="PIRSR000106-2"/>
    </source>
</evidence>
<evidence type="ECO:0000256" key="1">
    <source>
        <dbReference type="ARBA" id="ARBA00001936"/>
    </source>
</evidence>
<protein>
    <recommendedName>
        <fullName evidence="8">Malic enzyme</fullName>
    </recommendedName>
</protein>
<dbReference type="SUPFAM" id="SSF51735">
    <property type="entry name" value="NAD(P)-binding Rossmann-fold domains"/>
    <property type="match status" value="1"/>
</dbReference>
<dbReference type="SUPFAM" id="SSF53223">
    <property type="entry name" value="Aminoacid dehydrogenase-like, N-terminal domain"/>
    <property type="match status" value="1"/>
</dbReference>
<keyword evidence="4 8" id="KW-0560">Oxidoreductase</keyword>
<keyword evidence="13" id="KW-1185">Reference proteome</keyword>
<dbReference type="GO" id="GO:0051287">
    <property type="term" value="F:NAD binding"/>
    <property type="evidence" value="ECO:0007669"/>
    <property type="project" value="InterPro"/>
</dbReference>
<dbReference type="GO" id="GO:0046872">
    <property type="term" value="F:metal ion binding"/>
    <property type="evidence" value="ECO:0007669"/>
    <property type="project" value="UniProtKB-KW"/>
</dbReference>
<dbReference type="SMART" id="SM00919">
    <property type="entry name" value="Malic_M"/>
    <property type="match status" value="1"/>
</dbReference>
<dbReference type="PANTHER" id="PTHR23406:SF90">
    <property type="entry name" value="MALIC ENZYME-RELATED"/>
    <property type="match status" value="1"/>
</dbReference>
<evidence type="ECO:0000256" key="2">
    <source>
        <dbReference type="ARBA" id="ARBA00008785"/>
    </source>
</evidence>
<dbReference type="FunFam" id="3.40.50.720:FF:000060">
    <property type="entry name" value="Malic enzyme"/>
    <property type="match status" value="1"/>
</dbReference>
<dbReference type="PRINTS" id="PR00072">
    <property type="entry name" value="MALOXRDTASE"/>
</dbReference>
<evidence type="ECO:0000313" key="12">
    <source>
        <dbReference type="EMBL" id="RQM19144.1"/>
    </source>
</evidence>
<dbReference type="SMART" id="SM01274">
    <property type="entry name" value="malic"/>
    <property type="match status" value="1"/>
</dbReference>
<dbReference type="InterPro" id="IPR012302">
    <property type="entry name" value="Malic_NAD-bd"/>
</dbReference>
<feature type="binding site" evidence="7">
    <location>
        <position position="225"/>
    </location>
    <ligand>
        <name>a divalent metal cation</name>
        <dbReference type="ChEBI" id="CHEBI:60240"/>
    </ligand>
</feature>
<evidence type="ECO:0000256" key="8">
    <source>
        <dbReference type="RuleBase" id="RU003426"/>
    </source>
</evidence>
<comment type="cofactor">
    <cofactor evidence="1">
        <name>Mn(2+)</name>
        <dbReference type="ChEBI" id="CHEBI:29035"/>
    </cofactor>
</comment>
<evidence type="ECO:0000256" key="9">
    <source>
        <dbReference type="SAM" id="MobiDB-lite"/>
    </source>
</evidence>
<dbReference type="Pfam" id="PF03949">
    <property type="entry name" value="Malic_M"/>
    <property type="match status" value="1"/>
</dbReference>
<organism evidence="12 13">
    <name type="scientific">Aphanomyces astaci</name>
    <name type="common">Crayfish plague agent</name>
    <dbReference type="NCBI Taxonomy" id="112090"/>
    <lineage>
        <taxon>Eukaryota</taxon>
        <taxon>Sar</taxon>
        <taxon>Stramenopiles</taxon>
        <taxon>Oomycota</taxon>
        <taxon>Saprolegniomycetes</taxon>
        <taxon>Saprolegniales</taxon>
        <taxon>Verrucalvaceae</taxon>
        <taxon>Aphanomyces</taxon>
    </lineage>
</organism>
<comment type="caution">
    <text evidence="12">The sequence shown here is derived from an EMBL/GenBank/DDBJ whole genome shotgun (WGS) entry which is preliminary data.</text>
</comment>
<feature type="binding site" evidence="7">
    <location>
        <position position="224"/>
    </location>
    <ligand>
        <name>a divalent metal cation</name>
        <dbReference type="ChEBI" id="CHEBI:60240"/>
    </ligand>
</feature>
<feature type="region of interest" description="Disordered" evidence="9">
    <location>
        <begin position="524"/>
        <end position="543"/>
    </location>
</feature>
<dbReference type="InterPro" id="IPR046346">
    <property type="entry name" value="Aminoacid_DH-like_N_sf"/>
</dbReference>
<feature type="domain" description="Malic enzyme NAD-binding" evidence="10">
    <location>
        <begin position="249"/>
        <end position="502"/>
    </location>
</feature>
<reference evidence="12" key="1">
    <citation type="submission" date="2018-07" db="EMBL/GenBank/DDBJ databases">
        <title>Annotation of Aphanomyces astaci genome assembly.</title>
        <authorList>
            <person name="Studholme D.J."/>
        </authorList>
    </citation>
    <scope>NUCLEOTIDE SEQUENCE [LARGE SCALE GENOMIC DNA]</scope>
    <source>
        <strain evidence="12">Pc</strain>
    </source>
</reference>
<feature type="active site" description="Proton donor" evidence="5">
    <location>
        <position position="79"/>
    </location>
</feature>
<dbReference type="GO" id="GO:0004473">
    <property type="term" value="F:malate dehydrogenase (decarboxylating) (NADP+) activity"/>
    <property type="evidence" value="ECO:0007669"/>
    <property type="project" value="TreeGrafter"/>
</dbReference>
<comment type="cofactor">
    <cofactor evidence="7">
        <name>Mg(2+)</name>
        <dbReference type="ChEBI" id="CHEBI:18420"/>
    </cofactor>
    <cofactor evidence="7">
        <name>Mn(2+)</name>
        <dbReference type="ChEBI" id="CHEBI:29035"/>
    </cofactor>
    <text evidence="7">Divalent metal cations. Prefers magnesium or manganese.</text>
</comment>